<dbReference type="SUPFAM" id="SSF160379">
    <property type="entry name" value="SP0830-like"/>
    <property type="match status" value="1"/>
</dbReference>
<evidence type="ECO:0000313" key="2">
    <source>
        <dbReference type="EMBL" id="WKW15634.1"/>
    </source>
</evidence>
<evidence type="ECO:0000313" key="3">
    <source>
        <dbReference type="Proteomes" id="UP001229955"/>
    </source>
</evidence>
<protein>
    <submittedName>
        <fullName evidence="1">DUF1697 domain-containing protein</fullName>
    </submittedName>
</protein>
<name>A0AA49JVD5_9BACT</name>
<dbReference type="AlphaFoldDB" id="A0AA49JVD5"/>
<dbReference type="PIRSF" id="PIRSF008502">
    <property type="entry name" value="UCP008502"/>
    <property type="match status" value="1"/>
</dbReference>
<sequence>MPTHIALLRAINVGGTGKLPMAELRALCESIGFTNVRTYIQSGNVVFESRLCAVRARRALEDALERRLGKRHAALLRSVDELVEVETRNPFRDADPKRVLVVFLDDAPPRTVMKGVKIPGREQLHLDGRELFIHFPDGMGTSKLKVPLADQGTGRNLNTVRALLELAAP</sequence>
<reference evidence="1" key="1">
    <citation type="submission" date="2023-07" db="EMBL/GenBank/DDBJ databases">
        <authorList>
            <person name="Haufschild T."/>
            <person name="Kallscheuer N."/>
            <person name="Hammer J."/>
            <person name="Kohn T."/>
            <person name="Kabuu M."/>
            <person name="Jogler M."/>
            <person name="Wohfarth N."/>
            <person name="Heuer A."/>
            <person name="Rohde M."/>
            <person name="van Teeseling M.C.F."/>
            <person name="Jogler C."/>
        </authorList>
    </citation>
    <scope>NUCLEOTIDE SEQUENCE</scope>
    <source>
        <strain evidence="1">Strain 138</strain>
        <strain evidence="2">Strain 318</strain>
    </source>
</reference>
<dbReference type="Proteomes" id="UP001229955">
    <property type="component" value="Chromosome"/>
</dbReference>
<evidence type="ECO:0000313" key="1">
    <source>
        <dbReference type="EMBL" id="WKW12727.1"/>
    </source>
</evidence>
<dbReference type="PANTHER" id="PTHR36439">
    <property type="entry name" value="BLL4334 PROTEIN"/>
    <property type="match status" value="1"/>
</dbReference>
<dbReference type="EMBL" id="CP130612">
    <property type="protein sequence ID" value="WKW12727.1"/>
    <property type="molecule type" value="Genomic_DNA"/>
</dbReference>
<dbReference type="KEGG" id="pspc:Strain318_002034"/>
<keyword evidence="3" id="KW-1185">Reference proteome</keyword>
<dbReference type="EMBL" id="CP130613">
    <property type="protein sequence ID" value="WKW15634.1"/>
    <property type="molecule type" value="Genomic_DNA"/>
</dbReference>
<dbReference type="RefSeq" id="WP_367885604.1">
    <property type="nucleotide sequence ID" value="NZ_CP130612.1"/>
</dbReference>
<dbReference type="PANTHER" id="PTHR36439:SF1">
    <property type="entry name" value="DUF1697 DOMAIN-CONTAINING PROTEIN"/>
    <property type="match status" value="1"/>
</dbReference>
<gene>
    <name evidence="1" type="ORF">Strain138_002035</name>
    <name evidence="2" type="ORF">Strain318_002034</name>
</gene>
<accession>A0AA49K194</accession>
<dbReference type="Pfam" id="PF08002">
    <property type="entry name" value="DUF1697"/>
    <property type="match status" value="1"/>
</dbReference>
<dbReference type="Gene3D" id="3.30.70.1280">
    <property type="entry name" value="SP0830-like domains"/>
    <property type="match status" value="1"/>
</dbReference>
<organism evidence="1">
    <name type="scientific">Pseudogemmatithrix spongiicola</name>
    <dbReference type="NCBI Taxonomy" id="3062599"/>
    <lineage>
        <taxon>Bacteria</taxon>
        <taxon>Pseudomonadati</taxon>
        <taxon>Gemmatimonadota</taxon>
        <taxon>Gemmatimonadia</taxon>
        <taxon>Gemmatimonadales</taxon>
        <taxon>Gemmatimonadaceae</taxon>
        <taxon>Pseudogemmatithrix</taxon>
    </lineage>
</organism>
<dbReference type="InterPro" id="IPR012545">
    <property type="entry name" value="DUF1697"/>
</dbReference>
<accession>A0AA49JVD5</accession>
<proteinExistence type="predicted"/>